<keyword evidence="3" id="KW-1185">Reference proteome</keyword>
<accession>A0A101JIT5</accession>
<feature type="region of interest" description="Disordered" evidence="1">
    <location>
        <begin position="27"/>
        <end position="55"/>
    </location>
</feature>
<name>A0A101JIT5_9ACTN</name>
<reference evidence="2 3" key="1">
    <citation type="submission" date="2015-10" db="EMBL/GenBank/DDBJ databases">
        <authorList>
            <person name="Gilbert D.G."/>
        </authorList>
    </citation>
    <scope>NUCLEOTIDE SEQUENCE [LARGE SCALE GENOMIC DNA]</scope>
    <source>
        <strain evidence="2 3">NRRL B-16712</strain>
    </source>
</reference>
<evidence type="ECO:0000313" key="2">
    <source>
        <dbReference type="EMBL" id="KUL27568.1"/>
    </source>
</evidence>
<feature type="region of interest" description="Disordered" evidence="1">
    <location>
        <begin position="67"/>
        <end position="94"/>
    </location>
</feature>
<evidence type="ECO:0000313" key="3">
    <source>
        <dbReference type="Proteomes" id="UP000053244"/>
    </source>
</evidence>
<feature type="compositionally biased region" description="Polar residues" evidence="1">
    <location>
        <begin position="69"/>
        <end position="83"/>
    </location>
</feature>
<dbReference type="Proteomes" id="UP000053244">
    <property type="component" value="Unassembled WGS sequence"/>
</dbReference>
<organism evidence="2 3">
    <name type="scientific">Actinoplanes awajinensis subsp. mycoplanecinus</name>
    <dbReference type="NCBI Taxonomy" id="135947"/>
    <lineage>
        <taxon>Bacteria</taxon>
        <taxon>Bacillati</taxon>
        <taxon>Actinomycetota</taxon>
        <taxon>Actinomycetes</taxon>
        <taxon>Micromonosporales</taxon>
        <taxon>Micromonosporaceae</taxon>
        <taxon>Actinoplanes</taxon>
    </lineage>
</organism>
<gene>
    <name evidence="2" type="ORF">ADL15_35325</name>
</gene>
<proteinExistence type="predicted"/>
<evidence type="ECO:0000256" key="1">
    <source>
        <dbReference type="SAM" id="MobiDB-lite"/>
    </source>
</evidence>
<sequence length="94" mass="10446">MTMTAMIPAPQHVTSELFRAPAFDDQSVESQAEGRNAETMQRLRHPFAINAPAPRSGAGGYVTCPSWRSWESTSTTPHRSTIWPSAKRKMKVSE</sequence>
<dbReference type="EMBL" id="LLZH01000298">
    <property type="protein sequence ID" value="KUL27568.1"/>
    <property type="molecule type" value="Genomic_DNA"/>
</dbReference>
<comment type="caution">
    <text evidence="2">The sequence shown here is derived from an EMBL/GenBank/DDBJ whole genome shotgun (WGS) entry which is preliminary data.</text>
</comment>
<protein>
    <submittedName>
        <fullName evidence="2">Uncharacterized protein</fullName>
    </submittedName>
</protein>
<dbReference type="AlphaFoldDB" id="A0A101JIT5"/>